<dbReference type="EMBL" id="CAJOBS010000908">
    <property type="protein sequence ID" value="CAF4658770.1"/>
    <property type="molecule type" value="Genomic_DNA"/>
</dbReference>
<organism evidence="1 2">
    <name type="scientific">Rotaria socialis</name>
    <dbReference type="NCBI Taxonomy" id="392032"/>
    <lineage>
        <taxon>Eukaryota</taxon>
        <taxon>Metazoa</taxon>
        <taxon>Spiralia</taxon>
        <taxon>Gnathifera</taxon>
        <taxon>Rotifera</taxon>
        <taxon>Eurotatoria</taxon>
        <taxon>Bdelloidea</taxon>
        <taxon>Philodinida</taxon>
        <taxon>Philodinidae</taxon>
        <taxon>Rotaria</taxon>
    </lineage>
</organism>
<dbReference type="GO" id="GO:0045505">
    <property type="term" value="F:dynein intermediate chain binding"/>
    <property type="evidence" value="ECO:0007669"/>
    <property type="project" value="InterPro"/>
</dbReference>
<name>A0A821FW66_9BILA</name>
<dbReference type="PANTHER" id="PTHR46961">
    <property type="entry name" value="DYNEIN HEAVY CHAIN 1, AXONEMAL-LIKE PROTEIN"/>
    <property type="match status" value="1"/>
</dbReference>
<evidence type="ECO:0000313" key="2">
    <source>
        <dbReference type="Proteomes" id="UP000663838"/>
    </source>
</evidence>
<dbReference type="Proteomes" id="UP000663838">
    <property type="component" value="Unassembled WGS sequence"/>
</dbReference>
<protein>
    <submittedName>
        <fullName evidence="1">Uncharacterized protein</fullName>
    </submittedName>
</protein>
<sequence length="112" mass="12973">MSNWFDKQLSSSDLSLLPETYENVNAFHRFLFIRCILRDRTISEARYYVQDSLGIKYLEIPVLSLELLWDESNSKISLLGLFSSSADSTSNIQTLTKKKNIDLFIVSMGERR</sequence>
<dbReference type="GO" id="GO:0030286">
    <property type="term" value="C:dynein complex"/>
    <property type="evidence" value="ECO:0007669"/>
    <property type="project" value="InterPro"/>
</dbReference>
<reference evidence="1" key="1">
    <citation type="submission" date="2021-02" db="EMBL/GenBank/DDBJ databases">
        <authorList>
            <person name="Nowell W R."/>
        </authorList>
    </citation>
    <scope>NUCLEOTIDE SEQUENCE</scope>
</reference>
<proteinExistence type="predicted"/>
<evidence type="ECO:0000313" key="1">
    <source>
        <dbReference type="EMBL" id="CAF4658770.1"/>
    </source>
</evidence>
<dbReference type="AlphaFoldDB" id="A0A821FW66"/>
<dbReference type="GO" id="GO:0007018">
    <property type="term" value="P:microtubule-based movement"/>
    <property type="evidence" value="ECO:0007669"/>
    <property type="project" value="InterPro"/>
</dbReference>
<dbReference type="InterPro" id="IPR026983">
    <property type="entry name" value="DHC"/>
</dbReference>
<dbReference type="PANTHER" id="PTHR46961:SF19">
    <property type="entry name" value="DYNEIN HEAVY CHAIN 5, AXONEMAL"/>
    <property type="match status" value="1"/>
</dbReference>
<dbReference type="GO" id="GO:0051959">
    <property type="term" value="F:dynein light intermediate chain binding"/>
    <property type="evidence" value="ECO:0007669"/>
    <property type="project" value="InterPro"/>
</dbReference>
<gene>
    <name evidence="1" type="ORF">TOA249_LOCUS14554</name>
</gene>
<comment type="caution">
    <text evidence="1">The sequence shown here is derived from an EMBL/GenBank/DDBJ whole genome shotgun (WGS) entry which is preliminary data.</text>
</comment>
<accession>A0A821FW66</accession>